<dbReference type="InterPro" id="IPR042099">
    <property type="entry name" value="ANL_N_sf"/>
</dbReference>
<sequence>MNKLITTVYKNSPVWFQNLIISGYGYLIYKKRYGRLYREKLTEFLSRDYTSLEFEKQRQFSEFVRFLDFTVQNSKFYKKLYSDIDLSKISSVDDISILPVVTKELLRANIDEVYTISEKEGIASYTGGTTGKALKVLFTKEDYQIRMAYLDAFKKRLGIDPFKVKKATFSGRSLIYKKNTKIFWRYNFIYKQRLYSTFHISETNMPYYLEDLNVFKPEVLNGFVSAIFELAGYIKRHNITLKFQPQAIFTTSETLLPMHRELIEEVFGCKVYDQYASAEGAPFITECASGNLHYNLDTGIIETDENDNMIVTSFTTKGTPLIRYNIGDQIIFKEGVCPCGSSHPLVASIKGRKVDYLLSSNKLKISLSHLADVIKGNPNSVIKMQFIQDEVESLKVLLVVDRNSYCKDHEEKIMTELRYRFGANMQIELQLVEDIPKESSGKYSLIKNNLKN</sequence>
<dbReference type="SUPFAM" id="SSF56801">
    <property type="entry name" value="Acetyl-CoA synthetase-like"/>
    <property type="match status" value="1"/>
</dbReference>
<evidence type="ECO:0000313" key="1">
    <source>
        <dbReference type="EMBL" id="AVI51800.1"/>
    </source>
</evidence>
<keyword evidence="2" id="KW-1185">Reference proteome</keyword>
<gene>
    <name evidence="1" type="ORF">C5O00_11730</name>
</gene>
<dbReference type="PANTHER" id="PTHR36932">
    <property type="entry name" value="CAPSULAR POLYSACCHARIDE BIOSYNTHESIS PROTEIN"/>
    <property type="match status" value="1"/>
</dbReference>
<dbReference type="PANTHER" id="PTHR36932:SF1">
    <property type="entry name" value="CAPSULAR POLYSACCHARIDE BIOSYNTHESIS PROTEIN"/>
    <property type="match status" value="1"/>
</dbReference>
<organism evidence="1 2">
    <name type="scientific">Pukyongia salina</name>
    <dbReference type="NCBI Taxonomy" id="2094025"/>
    <lineage>
        <taxon>Bacteria</taxon>
        <taxon>Pseudomonadati</taxon>
        <taxon>Bacteroidota</taxon>
        <taxon>Flavobacteriia</taxon>
        <taxon>Flavobacteriales</taxon>
        <taxon>Flavobacteriaceae</taxon>
        <taxon>Pukyongia</taxon>
    </lineage>
</organism>
<name>A0A2S0HYW6_9FLAO</name>
<dbReference type="RefSeq" id="WP_105217040.1">
    <property type="nucleotide sequence ID" value="NZ_CP027062.1"/>
</dbReference>
<dbReference type="Gene3D" id="3.40.50.12780">
    <property type="entry name" value="N-terminal domain of ligase-like"/>
    <property type="match status" value="1"/>
</dbReference>
<dbReference type="Proteomes" id="UP000238442">
    <property type="component" value="Chromosome"/>
</dbReference>
<dbReference type="InterPro" id="IPR053158">
    <property type="entry name" value="CapK_Type1_Caps_Biosynth"/>
</dbReference>
<proteinExistence type="predicted"/>
<evidence type="ECO:0000313" key="2">
    <source>
        <dbReference type="Proteomes" id="UP000238442"/>
    </source>
</evidence>
<protein>
    <recommendedName>
        <fullName evidence="3">Phenylacetate-CoA ligase</fullName>
    </recommendedName>
</protein>
<reference evidence="1 2" key="1">
    <citation type="submission" date="2018-02" db="EMBL/GenBank/DDBJ databases">
        <title>Genomic analysis of the strain RR4-38 isolated from a seawater recirculating aquaculture system.</title>
        <authorList>
            <person name="Kim Y.-S."/>
            <person name="Jang Y.H."/>
            <person name="Kim K.-H."/>
        </authorList>
    </citation>
    <scope>NUCLEOTIDE SEQUENCE [LARGE SCALE GENOMIC DNA]</scope>
    <source>
        <strain evidence="1 2">RR4-38</strain>
    </source>
</reference>
<dbReference type="EMBL" id="CP027062">
    <property type="protein sequence ID" value="AVI51800.1"/>
    <property type="molecule type" value="Genomic_DNA"/>
</dbReference>
<evidence type="ECO:0008006" key="3">
    <source>
        <dbReference type="Google" id="ProtNLM"/>
    </source>
</evidence>
<dbReference type="AlphaFoldDB" id="A0A2S0HYW6"/>
<accession>A0A2S0HYW6</accession>
<dbReference type="KEGG" id="aue:C5O00_11730"/>
<dbReference type="OrthoDB" id="580775at2"/>